<dbReference type="InterPro" id="IPR002035">
    <property type="entry name" value="VWF_A"/>
</dbReference>
<sequence>MEWTPKLCQQSASVVTGHEALRPSFAVPLFAAILTFVLGGLPNIGFAEEKVAQDGACPLNVDNGLVRLGLADIFKELERTRNGFPASADFDNGLFGKPYFSARSDTTWLTAPIGSGGFPFEDAPEEFRASDYDGTAIGSELQILKQAPSGEYLVIYASDPDRTGQPYGCAWVERDNVVPGDALTFDDLSASRNLSELYVPEDSLLTAKVVARNDPTDAGQGAVDSGAKLYGAPDGPPMGKALKLFDINYVFDFEDSGETTYLLIGGHQKEGTAVLGWVDVREVILWSTRMSGYFPANDAPWKPTGSTPANRKEWFAFANQFDAEDFARAAGTPEPLAVKPDDLTEPDDKVRPRFPIIDHAQVDALNYYAIAFPGASDNPGTASREVSIETLDARGEYLRDLEAARSVDVALLIDGTYSMGKYFELAADAVNKFLLERIDDRELLSRWRIAAYAYGDYDDPSAPESVQFLPLERFGSTGSGAWRRVMDRLANASEPFRSDPNKDKPEAVGAAIQRVLQEDFRSEGELRVVIVIGDHGPCDGTKVYALLGQEPVDCARVFGEPVSIDDVAKDVKAAQASVIFVGVRGEEIASDSKQDVDAIMTSRGSFEGFARALSMETVGGDVDGKLGVGFKRSFDPDQTSETDEAVVDSIYRQIGNVFSSVDLALDARAQSLRSAQGDTSGGPANKPMEKIAPGALLESDRLTILYLTNRFLDILDERGVSKSAANQALATSQFVDVGWVPEQYPDGTDMLDFWVAMDYRALEGTQIATTSLCNAFGPNREQEAVRALYKEMFKTVAGEPPDWDRPIAVLIEEKLQIPANHLSHVLRENSVEDLVIWLNNQNVPPEEKTAFTDDICRSQAWLFNVINGKIGSGLRKVESGGGRIRWELENARPYSWDWGTVGGAALYWLPVEMLP</sequence>
<gene>
    <name evidence="2" type="ORF">QO034_21515</name>
</gene>
<comment type="caution">
    <text evidence="2">The sequence shown here is derived from an EMBL/GenBank/DDBJ whole genome shotgun (WGS) entry which is preliminary data.</text>
</comment>
<name>A0ABT7FKH5_9RHOB</name>
<dbReference type="CDD" id="cd00198">
    <property type="entry name" value="vWFA"/>
    <property type="match status" value="1"/>
</dbReference>
<evidence type="ECO:0000259" key="1">
    <source>
        <dbReference type="PROSITE" id="PS50234"/>
    </source>
</evidence>
<dbReference type="Gene3D" id="3.40.50.410">
    <property type="entry name" value="von Willebrand factor, type A domain"/>
    <property type="match status" value="1"/>
</dbReference>
<protein>
    <submittedName>
        <fullName evidence="2">VWA domain-containing protein</fullName>
    </submittedName>
</protein>
<dbReference type="SUPFAM" id="SSF53300">
    <property type="entry name" value="vWA-like"/>
    <property type="match status" value="1"/>
</dbReference>
<evidence type="ECO:0000313" key="3">
    <source>
        <dbReference type="Proteomes" id="UP001227126"/>
    </source>
</evidence>
<organism evidence="2 3">
    <name type="scientific">Sedimentitalea xiamensis</name>
    <dbReference type="NCBI Taxonomy" id="3050037"/>
    <lineage>
        <taxon>Bacteria</taxon>
        <taxon>Pseudomonadati</taxon>
        <taxon>Pseudomonadota</taxon>
        <taxon>Alphaproteobacteria</taxon>
        <taxon>Rhodobacterales</taxon>
        <taxon>Paracoccaceae</taxon>
        <taxon>Sedimentitalea</taxon>
    </lineage>
</organism>
<keyword evidence="3" id="KW-1185">Reference proteome</keyword>
<dbReference type="PROSITE" id="PS50234">
    <property type="entry name" value="VWFA"/>
    <property type="match status" value="1"/>
</dbReference>
<dbReference type="SMART" id="SM00327">
    <property type="entry name" value="VWA"/>
    <property type="match status" value="1"/>
</dbReference>
<reference evidence="2 3" key="1">
    <citation type="submission" date="2023-05" db="EMBL/GenBank/DDBJ databases">
        <title>Sedimentitalea sp. nov. JM2-8.</title>
        <authorList>
            <person name="Huang J."/>
        </authorList>
    </citation>
    <scope>NUCLEOTIDE SEQUENCE [LARGE SCALE GENOMIC DNA]</scope>
    <source>
        <strain evidence="2 3">JM2-8</strain>
    </source>
</reference>
<dbReference type="Proteomes" id="UP001227126">
    <property type="component" value="Unassembled WGS sequence"/>
</dbReference>
<dbReference type="RefSeq" id="WP_284487569.1">
    <property type="nucleotide sequence ID" value="NZ_JASNJE010000045.1"/>
</dbReference>
<proteinExistence type="predicted"/>
<dbReference type="InterPro" id="IPR036465">
    <property type="entry name" value="vWFA_dom_sf"/>
</dbReference>
<feature type="domain" description="VWFA" evidence="1">
    <location>
        <begin position="408"/>
        <end position="650"/>
    </location>
</feature>
<evidence type="ECO:0000313" key="2">
    <source>
        <dbReference type="EMBL" id="MDK3075649.1"/>
    </source>
</evidence>
<dbReference type="EMBL" id="JASNJE010000045">
    <property type="protein sequence ID" value="MDK3075649.1"/>
    <property type="molecule type" value="Genomic_DNA"/>
</dbReference>
<accession>A0ABT7FKH5</accession>